<evidence type="ECO:0008006" key="12">
    <source>
        <dbReference type="Google" id="ProtNLM"/>
    </source>
</evidence>
<dbReference type="AlphaFoldDB" id="C3X3D0"/>
<dbReference type="eggNOG" id="COG0791">
    <property type="taxonomic scope" value="Bacteria"/>
</dbReference>
<dbReference type="InterPro" id="IPR037518">
    <property type="entry name" value="MPN"/>
</dbReference>
<dbReference type="GO" id="GO:0008270">
    <property type="term" value="F:zinc ion binding"/>
    <property type="evidence" value="ECO:0007669"/>
    <property type="project" value="TreeGrafter"/>
</dbReference>
<feature type="domain" description="NlpC/P60" evidence="9">
    <location>
        <begin position="103"/>
        <end position="238"/>
    </location>
</feature>
<dbReference type="PROSITE" id="PS51935">
    <property type="entry name" value="NLPC_P60"/>
    <property type="match status" value="1"/>
</dbReference>
<comment type="similarity">
    <text evidence="1">Belongs to the peptidase C40 family.</text>
</comment>
<dbReference type="HOGENOM" id="CLU_071796_0_1_4"/>
<dbReference type="PANTHER" id="PTHR34858:SF1">
    <property type="entry name" value="CYSO-CYSTEINE PEPTIDASE"/>
    <property type="match status" value="1"/>
</dbReference>
<keyword evidence="11" id="KW-1185">Reference proteome</keyword>
<evidence type="ECO:0000313" key="10">
    <source>
        <dbReference type="EMBL" id="EEO27716.1"/>
    </source>
</evidence>
<protein>
    <recommendedName>
        <fullName evidence="12">Peptidase P60</fullName>
    </recommendedName>
</protein>
<dbReference type="Gene3D" id="3.90.1720.10">
    <property type="entry name" value="endopeptidase domain like (from Nostoc punctiforme)"/>
    <property type="match status" value="1"/>
</dbReference>
<dbReference type="GO" id="GO:0008234">
    <property type="term" value="F:cysteine-type peptidase activity"/>
    <property type="evidence" value="ECO:0007669"/>
    <property type="project" value="UniProtKB-KW"/>
</dbReference>
<evidence type="ECO:0000313" key="11">
    <source>
        <dbReference type="Proteomes" id="UP000003973"/>
    </source>
</evidence>
<keyword evidence="7" id="KW-0482">Metalloprotease</keyword>
<keyword evidence="4" id="KW-0378">Hydrolase</keyword>
<accession>C3X3D0</accession>
<evidence type="ECO:0000259" key="8">
    <source>
        <dbReference type="PROSITE" id="PS50249"/>
    </source>
</evidence>
<dbReference type="RefSeq" id="WP_005876902.1">
    <property type="nucleotide sequence ID" value="NZ_CABMNL010000001.1"/>
</dbReference>
<comment type="caution">
    <text evidence="10">The sequence shown here is derived from an EMBL/GenBank/DDBJ whole genome shotgun (WGS) entry which is preliminary data.</text>
</comment>
<keyword evidence="5" id="KW-0788">Thiol protease</keyword>
<dbReference type="GO" id="GO:0006508">
    <property type="term" value="P:proteolysis"/>
    <property type="evidence" value="ECO:0007669"/>
    <property type="project" value="UniProtKB-KW"/>
</dbReference>
<dbReference type="GO" id="GO:0008235">
    <property type="term" value="F:metalloexopeptidase activity"/>
    <property type="evidence" value="ECO:0007669"/>
    <property type="project" value="TreeGrafter"/>
</dbReference>
<evidence type="ECO:0000256" key="7">
    <source>
        <dbReference type="ARBA" id="ARBA00023049"/>
    </source>
</evidence>
<reference evidence="10" key="1">
    <citation type="submission" date="2011-10" db="EMBL/GenBank/DDBJ databases">
        <title>The Genome Sequence of Oxalobacter formigenes HOxBLS.</title>
        <authorList>
            <consortium name="The Broad Institute Genome Sequencing Platform"/>
            <person name="Earl A."/>
            <person name="Ward D."/>
            <person name="Feldgarden M."/>
            <person name="Gevers D."/>
            <person name="Allison M.J."/>
            <person name="Humphrey S."/>
            <person name="Young S.K."/>
            <person name="Zeng Q."/>
            <person name="Gargeya S."/>
            <person name="Fitzgerald M."/>
            <person name="Haas B."/>
            <person name="Abouelleil A."/>
            <person name="Alvarado L."/>
            <person name="Arachchi H.M."/>
            <person name="Berlin A."/>
            <person name="Brown A."/>
            <person name="Chapman S.B."/>
            <person name="Chen Z."/>
            <person name="Dunbar C."/>
            <person name="Freedman E."/>
            <person name="Gearin G."/>
            <person name="Goldberg J."/>
            <person name="Griggs A."/>
            <person name="Gujja S."/>
            <person name="Heiman D."/>
            <person name="Howarth C."/>
            <person name="Larson L."/>
            <person name="Lui A."/>
            <person name="MacDonald P.J.P."/>
            <person name="Montmayeur A."/>
            <person name="Murphy C."/>
            <person name="Neiman D."/>
            <person name="Pearson M."/>
            <person name="Priest M."/>
            <person name="Roberts A."/>
            <person name="Saif S."/>
            <person name="Shea T."/>
            <person name="Shenoy N."/>
            <person name="Sisk P."/>
            <person name="Stolte C."/>
            <person name="Sykes S."/>
            <person name="Wortman J."/>
            <person name="Nusbaum C."/>
            <person name="Birren B."/>
        </authorList>
    </citation>
    <scope>NUCLEOTIDE SEQUENCE [LARGE SCALE GENOMIC DNA]</scope>
    <source>
        <strain evidence="10">HOxBLS</strain>
    </source>
</reference>
<dbReference type="PANTHER" id="PTHR34858">
    <property type="entry name" value="CYSO-CYSTEINE PEPTIDASE"/>
    <property type="match status" value="1"/>
</dbReference>
<dbReference type="InterPro" id="IPR028090">
    <property type="entry name" value="JAB_dom_prok"/>
</dbReference>
<dbReference type="eggNOG" id="COG1310">
    <property type="taxonomic scope" value="Bacteria"/>
</dbReference>
<organism evidence="10 11">
    <name type="scientific">Oxalobacter paraformigenes</name>
    <dbReference type="NCBI Taxonomy" id="556268"/>
    <lineage>
        <taxon>Bacteria</taxon>
        <taxon>Pseudomonadati</taxon>
        <taxon>Pseudomonadota</taxon>
        <taxon>Betaproteobacteria</taxon>
        <taxon>Burkholderiales</taxon>
        <taxon>Oxalobacteraceae</taxon>
        <taxon>Oxalobacter</taxon>
    </lineage>
</organism>
<dbReference type="SUPFAM" id="SSF54001">
    <property type="entry name" value="Cysteine proteinases"/>
    <property type="match status" value="1"/>
</dbReference>
<dbReference type="Gene3D" id="3.40.140.10">
    <property type="entry name" value="Cytidine Deaminase, domain 2"/>
    <property type="match status" value="1"/>
</dbReference>
<dbReference type="InterPro" id="IPR038765">
    <property type="entry name" value="Papain-like_cys_pep_sf"/>
</dbReference>
<gene>
    <name evidence="10" type="ORF">OFAG_00869</name>
</gene>
<sequence>MTPQTTESIRQHAIREFPREACGLLLIVKGREKYLPCRNLAGNTEHFILSSEDYAEAETKGEIVAVVHSHPNGPAVPSEADRTACEASGLVWHIVLVTDANGEPEAGEIVRFAPCGYEAPLVGREFSHGVNDCYQLVRDWYKRERGIGLKNFMRTDGWWERGENLYLKHYAEAGFYPVEGEPEEGDMIVMQIRSSQPNHAAVYLGDGLILHHLYGRLSSRDVYGGYWKEVTRLILRHKAIRRGKRGDGWKGRVG</sequence>
<dbReference type="Proteomes" id="UP000003973">
    <property type="component" value="Unassembled WGS sequence"/>
</dbReference>
<evidence type="ECO:0000256" key="3">
    <source>
        <dbReference type="ARBA" id="ARBA00022723"/>
    </source>
</evidence>
<evidence type="ECO:0000256" key="2">
    <source>
        <dbReference type="ARBA" id="ARBA00022670"/>
    </source>
</evidence>
<dbReference type="CDD" id="cd08073">
    <property type="entry name" value="MPN_NLPC_P60"/>
    <property type="match status" value="1"/>
</dbReference>
<evidence type="ECO:0000256" key="4">
    <source>
        <dbReference type="ARBA" id="ARBA00022801"/>
    </source>
</evidence>
<dbReference type="EMBL" id="ACDP02000023">
    <property type="protein sequence ID" value="EEO27716.1"/>
    <property type="molecule type" value="Genomic_DNA"/>
</dbReference>
<dbReference type="PROSITE" id="PS50249">
    <property type="entry name" value="MPN"/>
    <property type="match status" value="1"/>
</dbReference>
<evidence type="ECO:0000256" key="5">
    <source>
        <dbReference type="ARBA" id="ARBA00022807"/>
    </source>
</evidence>
<dbReference type="InterPro" id="IPR000064">
    <property type="entry name" value="NLP_P60_dom"/>
</dbReference>
<proteinExistence type="inferred from homology"/>
<name>C3X3D0_9BURK</name>
<evidence type="ECO:0000256" key="1">
    <source>
        <dbReference type="ARBA" id="ARBA00007074"/>
    </source>
</evidence>
<dbReference type="Pfam" id="PF14464">
    <property type="entry name" value="Prok-JAB"/>
    <property type="match status" value="1"/>
</dbReference>
<feature type="domain" description="MPN" evidence="8">
    <location>
        <begin position="1"/>
        <end position="118"/>
    </location>
</feature>
<keyword evidence="6" id="KW-0862">Zinc</keyword>
<keyword evidence="3" id="KW-0479">Metal-binding</keyword>
<evidence type="ECO:0000256" key="6">
    <source>
        <dbReference type="ARBA" id="ARBA00022833"/>
    </source>
</evidence>
<keyword evidence="2" id="KW-0645">Protease</keyword>
<evidence type="ECO:0000259" key="9">
    <source>
        <dbReference type="PROSITE" id="PS51935"/>
    </source>
</evidence>
<dbReference type="InterPro" id="IPR051929">
    <property type="entry name" value="VirAsm_ModProt"/>
</dbReference>
<dbReference type="Pfam" id="PF00877">
    <property type="entry name" value="NLPC_P60"/>
    <property type="match status" value="1"/>
</dbReference>
<dbReference type="SUPFAM" id="SSF102712">
    <property type="entry name" value="JAB1/MPN domain"/>
    <property type="match status" value="1"/>
</dbReference>